<sequence>MLPGHLEIGNRETEIIVAPKLRKSVEFGTVEEHQWNPPITTKGKEAKLYSVDEYYSQDRSSRVNCLWLSESILFVSLFWYSVLSFVLRPPWPLLLKARNQLVEIKTQNTSLFDTFDPFITPLSASSTFVFIVIGLIPLILIISSWNIGLRVTKDVTYRNCALHSFVMFICIAAIISNIHLLIVVNNFEEQSWMSQTQDLLNIHTQALLDKNMTVSETFVIKLEPFSTLPYFVCTFVTLTLSTICCIIIIAILTYFSIDKSDNHLLDKIHQCSENKLQFEINRLERKAKILPAKEKEVFLLPFVYSKDLPQNDGRGDSQNLSVEPKKT</sequence>
<dbReference type="WBParaSite" id="PSU_v2.g1985.t1">
    <property type="protein sequence ID" value="PSU_v2.g1985.t1"/>
    <property type="gene ID" value="PSU_v2.g1985"/>
</dbReference>
<evidence type="ECO:0000256" key="2">
    <source>
        <dbReference type="SAM" id="Phobius"/>
    </source>
</evidence>
<dbReference type="Proteomes" id="UP000887577">
    <property type="component" value="Unplaced"/>
</dbReference>
<keyword evidence="2" id="KW-0472">Membrane</keyword>
<feature type="transmembrane region" description="Helical" evidence="2">
    <location>
        <begin position="228"/>
        <end position="257"/>
    </location>
</feature>
<evidence type="ECO:0000313" key="3">
    <source>
        <dbReference type="Proteomes" id="UP000887577"/>
    </source>
</evidence>
<dbReference type="AlphaFoldDB" id="A0A914YR44"/>
<feature type="region of interest" description="Disordered" evidence="1">
    <location>
        <begin position="308"/>
        <end position="327"/>
    </location>
</feature>
<name>A0A914YR44_9BILA</name>
<accession>A0A914YR44</accession>
<feature type="transmembrane region" description="Helical" evidence="2">
    <location>
        <begin position="65"/>
        <end position="87"/>
    </location>
</feature>
<proteinExistence type="predicted"/>
<feature type="transmembrane region" description="Helical" evidence="2">
    <location>
        <begin position="128"/>
        <end position="149"/>
    </location>
</feature>
<evidence type="ECO:0000256" key="1">
    <source>
        <dbReference type="SAM" id="MobiDB-lite"/>
    </source>
</evidence>
<keyword evidence="2" id="KW-1133">Transmembrane helix</keyword>
<evidence type="ECO:0000313" key="4">
    <source>
        <dbReference type="WBParaSite" id="PSU_v2.g1985.t1"/>
    </source>
</evidence>
<feature type="transmembrane region" description="Helical" evidence="2">
    <location>
        <begin position="161"/>
        <end position="184"/>
    </location>
</feature>
<organism evidence="3 4">
    <name type="scientific">Panagrolaimus superbus</name>
    <dbReference type="NCBI Taxonomy" id="310955"/>
    <lineage>
        <taxon>Eukaryota</taxon>
        <taxon>Metazoa</taxon>
        <taxon>Ecdysozoa</taxon>
        <taxon>Nematoda</taxon>
        <taxon>Chromadorea</taxon>
        <taxon>Rhabditida</taxon>
        <taxon>Tylenchina</taxon>
        <taxon>Panagrolaimomorpha</taxon>
        <taxon>Panagrolaimoidea</taxon>
        <taxon>Panagrolaimidae</taxon>
        <taxon>Panagrolaimus</taxon>
    </lineage>
</organism>
<keyword evidence="2" id="KW-0812">Transmembrane</keyword>
<reference evidence="4" key="1">
    <citation type="submission" date="2022-11" db="UniProtKB">
        <authorList>
            <consortium name="WormBaseParasite"/>
        </authorList>
    </citation>
    <scope>IDENTIFICATION</scope>
</reference>
<protein>
    <submittedName>
        <fullName evidence="4">Uncharacterized protein</fullName>
    </submittedName>
</protein>
<keyword evidence="3" id="KW-1185">Reference proteome</keyword>